<protein>
    <submittedName>
        <fullName evidence="1">HicB protein</fullName>
    </submittedName>
</protein>
<dbReference type="KEGG" id="hdu:HD_0910"/>
<dbReference type="Pfam" id="PF05534">
    <property type="entry name" value="HicB"/>
    <property type="match status" value="1"/>
</dbReference>
<name>Q7VMR2_HAEDU</name>
<proteinExistence type="predicted"/>
<reference evidence="2" key="1">
    <citation type="submission" date="2003-06" db="EMBL/GenBank/DDBJ databases">
        <title>The complete genome sequence of Haemophilus ducreyi.</title>
        <authorList>
            <person name="Munson R.S. Jr."/>
            <person name="Ray W.C."/>
            <person name="Mahairas G."/>
            <person name="Sabo P."/>
            <person name="Mungur R."/>
            <person name="Johnson L."/>
            <person name="Nguyen D."/>
            <person name="Wang J."/>
            <person name="Forst C."/>
            <person name="Hood L."/>
        </authorList>
    </citation>
    <scope>NUCLEOTIDE SEQUENCE [LARGE SCALE GENOMIC DNA]</scope>
    <source>
        <strain evidence="2">35000HP / ATCC 700724</strain>
    </source>
</reference>
<dbReference type="SUPFAM" id="SSF47598">
    <property type="entry name" value="Ribbon-helix-helix"/>
    <property type="match status" value="1"/>
</dbReference>
<keyword evidence="2" id="KW-1185">Reference proteome</keyword>
<dbReference type="InterPro" id="IPR008651">
    <property type="entry name" value="Uncharacterised_HicB"/>
</dbReference>
<organism evidence="1 2">
    <name type="scientific">Haemophilus ducreyi (strain 35000HP / ATCC 700724)</name>
    <dbReference type="NCBI Taxonomy" id="233412"/>
    <lineage>
        <taxon>Bacteria</taxon>
        <taxon>Pseudomonadati</taxon>
        <taxon>Pseudomonadota</taxon>
        <taxon>Gammaproteobacteria</taxon>
        <taxon>Pasteurellales</taxon>
        <taxon>Pasteurellaceae</taxon>
        <taxon>Haemophilus</taxon>
    </lineage>
</organism>
<dbReference type="InterPro" id="IPR010985">
    <property type="entry name" value="Ribbon_hlx_hlx"/>
</dbReference>
<dbReference type="GO" id="GO:0006355">
    <property type="term" value="P:regulation of DNA-templated transcription"/>
    <property type="evidence" value="ECO:0007669"/>
    <property type="project" value="InterPro"/>
</dbReference>
<dbReference type="eggNOG" id="COG4226">
    <property type="taxonomic scope" value="Bacteria"/>
</dbReference>
<dbReference type="HOGENOM" id="CLU_134927_0_1_6"/>
<dbReference type="InterPro" id="IPR035069">
    <property type="entry name" value="TTHA1013/TTHA0281-like"/>
</dbReference>
<dbReference type="Proteomes" id="UP000001022">
    <property type="component" value="Chromosome"/>
</dbReference>
<dbReference type="OrthoDB" id="5297106at2"/>
<accession>Q7VMR2</accession>
<dbReference type="SUPFAM" id="SSF143100">
    <property type="entry name" value="TTHA1013/TTHA0281-like"/>
    <property type="match status" value="1"/>
</dbReference>
<evidence type="ECO:0000313" key="1">
    <source>
        <dbReference type="EMBL" id="AAP95794.1"/>
    </source>
</evidence>
<dbReference type="RefSeq" id="WP_010944844.1">
    <property type="nucleotide sequence ID" value="NC_002940.2"/>
</dbReference>
<dbReference type="EMBL" id="AE017143">
    <property type="protein sequence ID" value="AAP95794.1"/>
    <property type="molecule type" value="Genomic_DNA"/>
</dbReference>
<sequence length="167" mass="19015">MSKAHVLEYKGFIGSIEYSLEDNILYGKILYINGLFTYEAQTIEELRKEFHSAVDDYIEFCQEQGIETCKSFSGNFNVRITPELHKKASLLATKQGLALNAFVYKAIENEVLSYEREVSTVYQYMQNSISTTMAIVESNIHTQVNKSISFSLFEDEVQYSAGKVTIS</sequence>
<dbReference type="STRING" id="233412.HD_0910"/>
<gene>
    <name evidence="1" type="primary">hicB</name>
    <name evidence="1" type="ordered locus">HD_0910</name>
</gene>
<evidence type="ECO:0000313" key="2">
    <source>
        <dbReference type="Proteomes" id="UP000001022"/>
    </source>
</evidence>
<dbReference type="AlphaFoldDB" id="Q7VMR2"/>